<reference evidence="16 17" key="1">
    <citation type="submission" date="2017-03" db="EMBL/GenBank/DDBJ databases">
        <title>Draft Genome sequence of Marispirochaeta sp. strain JC444.</title>
        <authorList>
            <person name="Shivani Y."/>
            <person name="Subhash Y."/>
            <person name="Sasikala C."/>
            <person name="Ramana C."/>
        </authorList>
    </citation>
    <scope>NUCLEOTIDE SEQUENCE [LARGE SCALE GENOMIC DNA]</scope>
    <source>
        <strain evidence="16 17">JC444</strain>
    </source>
</reference>
<comment type="caution">
    <text evidence="16">The sequence shown here is derived from an EMBL/GenBank/DDBJ whole genome shotgun (WGS) entry which is preliminary data.</text>
</comment>
<evidence type="ECO:0000256" key="1">
    <source>
        <dbReference type="ARBA" id="ARBA00004141"/>
    </source>
</evidence>
<accession>A0A1Y1RXH4</accession>
<keyword evidence="5 13" id="KW-0808">Transferase</keyword>
<dbReference type="Proteomes" id="UP000192343">
    <property type="component" value="Unassembled WGS sequence"/>
</dbReference>
<organism evidence="16 17">
    <name type="scientific">Marispirochaeta aestuarii</name>
    <dbReference type="NCBI Taxonomy" id="1963862"/>
    <lineage>
        <taxon>Bacteria</taxon>
        <taxon>Pseudomonadati</taxon>
        <taxon>Spirochaetota</taxon>
        <taxon>Spirochaetia</taxon>
        <taxon>Spirochaetales</taxon>
        <taxon>Spirochaetaceae</taxon>
        <taxon>Marispirochaeta</taxon>
    </lineage>
</organism>
<dbReference type="EC" id="2.7.8.13" evidence="13 14"/>
<keyword evidence="4 13" id="KW-0132">Cell division</keyword>
<feature type="binding site" evidence="15">
    <location>
        <position position="191"/>
    </location>
    <ligand>
        <name>Mg(2+)</name>
        <dbReference type="ChEBI" id="CHEBI:18420"/>
    </ligand>
</feature>
<evidence type="ECO:0000256" key="13">
    <source>
        <dbReference type="HAMAP-Rule" id="MF_00038"/>
    </source>
</evidence>
<evidence type="ECO:0000256" key="15">
    <source>
        <dbReference type="PIRSR" id="PIRSR600715-1"/>
    </source>
</evidence>
<feature type="transmembrane region" description="Helical" evidence="13">
    <location>
        <begin position="238"/>
        <end position="255"/>
    </location>
</feature>
<evidence type="ECO:0000256" key="12">
    <source>
        <dbReference type="ARBA" id="ARBA00023316"/>
    </source>
</evidence>
<dbReference type="HAMAP" id="MF_00038">
    <property type="entry name" value="MraY"/>
    <property type="match status" value="1"/>
</dbReference>
<dbReference type="STRING" id="1963862.B4O97_13345"/>
<dbReference type="GO" id="GO:0009252">
    <property type="term" value="P:peptidoglycan biosynthetic process"/>
    <property type="evidence" value="ECO:0007669"/>
    <property type="project" value="UniProtKB-UniRule"/>
</dbReference>
<keyword evidence="13" id="KW-1003">Cell membrane</keyword>
<dbReference type="GO" id="GO:0008360">
    <property type="term" value="P:regulation of cell shape"/>
    <property type="evidence" value="ECO:0007669"/>
    <property type="project" value="UniProtKB-KW"/>
</dbReference>
<comment type="similarity">
    <text evidence="2 13">Belongs to the glycosyltransferase 4 family. MraY subfamily.</text>
</comment>
<evidence type="ECO:0000256" key="6">
    <source>
        <dbReference type="ARBA" id="ARBA00022692"/>
    </source>
</evidence>
<dbReference type="GO" id="GO:0051301">
    <property type="term" value="P:cell division"/>
    <property type="evidence" value="ECO:0007669"/>
    <property type="project" value="UniProtKB-KW"/>
</dbReference>
<feature type="transmembrane region" description="Helical" evidence="13">
    <location>
        <begin position="171"/>
        <end position="192"/>
    </location>
</feature>
<keyword evidence="8 13" id="KW-0573">Peptidoglycan synthesis</keyword>
<evidence type="ECO:0000313" key="16">
    <source>
        <dbReference type="EMBL" id="ORC34292.1"/>
    </source>
</evidence>
<dbReference type="UniPathway" id="UPA00219"/>
<dbReference type="PANTHER" id="PTHR22926">
    <property type="entry name" value="PHOSPHO-N-ACETYLMURAMOYL-PENTAPEPTIDE-TRANSFERASE"/>
    <property type="match status" value="1"/>
</dbReference>
<feature type="transmembrane region" description="Helical" evidence="13">
    <location>
        <begin position="289"/>
        <end position="310"/>
    </location>
</feature>
<dbReference type="Pfam" id="PF10555">
    <property type="entry name" value="MraY_sig1"/>
    <property type="match status" value="1"/>
</dbReference>
<name>A0A1Y1RXH4_9SPIO</name>
<keyword evidence="9 13" id="KW-1133">Transmembrane helix</keyword>
<dbReference type="NCBIfam" id="TIGR00445">
    <property type="entry name" value="mraY"/>
    <property type="match status" value="1"/>
</dbReference>
<keyword evidence="10 13" id="KW-0472">Membrane</keyword>
<keyword evidence="13 15" id="KW-0479">Metal-binding</keyword>
<feature type="transmembrane region" description="Helical" evidence="13">
    <location>
        <begin position="262"/>
        <end position="283"/>
    </location>
</feature>
<feature type="transmembrane region" description="Helical" evidence="13">
    <location>
        <begin position="134"/>
        <end position="151"/>
    </location>
</feature>
<keyword evidence="12 13" id="KW-0961">Cell wall biogenesis/degradation</keyword>
<dbReference type="RefSeq" id="WP_083051537.1">
    <property type="nucleotide sequence ID" value="NZ_CAXXQO010000004.1"/>
</dbReference>
<comment type="cofactor">
    <cofactor evidence="13 15">
        <name>Mg(2+)</name>
        <dbReference type="ChEBI" id="CHEBI:18420"/>
    </cofactor>
</comment>
<feature type="transmembrane region" description="Helical" evidence="13">
    <location>
        <begin position="337"/>
        <end position="356"/>
    </location>
</feature>
<protein>
    <recommendedName>
        <fullName evidence="13 14">Phospho-N-acetylmuramoyl-pentapeptide-transferase</fullName>
        <ecNumber evidence="13 14">2.7.8.13</ecNumber>
    </recommendedName>
    <alternativeName>
        <fullName evidence="13">UDP-MurNAc-pentapeptide phosphotransferase</fullName>
    </alternativeName>
</protein>
<evidence type="ECO:0000256" key="14">
    <source>
        <dbReference type="NCBIfam" id="TIGR00445"/>
    </source>
</evidence>
<comment type="subcellular location">
    <subcellularLocation>
        <location evidence="13">Cell membrane</location>
        <topology evidence="13">Multi-pass membrane protein</topology>
    </subcellularLocation>
    <subcellularLocation>
        <location evidence="1">Membrane</location>
        <topology evidence="1">Multi-pass membrane protein</topology>
    </subcellularLocation>
</comment>
<evidence type="ECO:0000313" key="17">
    <source>
        <dbReference type="Proteomes" id="UP000192343"/>
    </source>
</evidence>
<dbReference type="CDD" id="cd06852">
    <property type="entry name" value="GT_MraY"/>
    <property type="match status" value="1"/>
</dbReference>
<feature type="transmembrane region" description="Helical" evidence="13">
    <location>
        <begin position="199"/>
        <end position="218"/>
    </location>
</feature>
<dbReference type="GO" id="GO:0071555">
    <property type="term" value="P:cell wall organization"/>
    <property type="evidence" value="ECO:0007669"/>
    <property type="project" value="UniProtKB-KW"/>
</dbReference>
<evidence type="ECO:0000256" key="3">
    <source>
        <dbReference type="ARBA" id="ARBA00022519"/>
    </source>
</evidence>
<keyword evidence="7 13" id="KW-0133">Cell shape</keyword>
<evidence type="ECO:0000256" key="4">
    <source>
        <dbReference type="ARBA" id="ARBA00022618"/>
    </source>
</evidence>
<dbReference type="InterPro" id="IPR003524">
    <property type="entry name" value="PNAcMuramoyl-5peptid_Trfase"/>
</dbReference>
<comment type="function">
    <text evidence="13">Catalyzes the initial step of the lipid cycle reactions in the biosynthesis of the cell wall peptidoglycan: transfers peptidoglycan precursor phospho-MurNAc-pentapeptide from UDP-MurNAc-pentapeptide onto the lipid carrier undecaprenyl phosphate, yielding undecaprenyl-pyrophosphoryl-MurNAc-pentapeptide, known as lipid I.</text>
</comment>
<evidence type="ECO:0000256" key="2">
    <source>
        <dbReference type="ARBA" id="ARBA00005583"/>
    </source>
</evidence>
<dbReference type="GO" id="GO:0046872">
    <property type="term" value="F:metal ion binding"/>
    <property type="evidence" value="ECO:0007669"/>
    <property type="project" value="UniProtKB-KW"/>
</dbReference>
<evidence type="ECO:0000256" key="7">
    <source>
        <dbReference type="ARBA" id="ARBA00022960"/>
    </source>
</evidence>
<keyword evidence="6 13" id="KW-0812">Transmembrane</keyword>
<feature type="transmembrane region" description="Helical" evidence="13">
    <location>
        <begin position="96"/>
        <end position="114"/>
    </location>
</feature>
<dbReference type="GO" id="GO:0008963">
    <property type="term" value="F:phospho-N-acetylmuramoyl-pentapeptide-transferase activity"/>
    <property type="evidence" value="ECO:0007669"/>
    <property type="project" value="UniProtKB-UniRule"/>
</dbReference>
<feature type="binding site" evidence="15">
    <location>
        <position position="266"/>
    </location>
    <ligand>
        <name>Mg(2+)</name>
        <dbReference type="ChEBI" id="CHEBI:18420"/>
    </ligand>
</feature>
<dbReference type="InterPro" id="IPR018480">
    <property type="entry name" value="PNAcMuramoyl-5peptid_Trfase_CS"/>
</dbReference>
<dbReference type="AlphaFoldDB" id="A0A1Y1RXH4"/>
<gene>
    <name evidence="13" type="primary">mraY</name>
    <name evidence="16" type="ORF">B4O97_13345</name>
</gene>
<comment type="pathway">
    <text evidence="13">Cell wall biogenesis; peptidoglycan biosynthesis.</text>
</comment>
<dbReference type="PROSITE" id="PS01347">
    <property type="entry name" value="MRAY_1"/>
    <property type="match status" value="1"/>
</dbReference>
<evidence type="ECO:0000256" key="5">
    <source>
        <dbReference type="ARBA" id="ARBA00022679"/>
    </source>
</evidence>
<dbReference type="InterPro" id="IPR000715">
    <property type="entry name" value="Glycosyl_transferase_4"/>
</dbReference>
<dbReference type="EMBL" id="MWQY01000014">
    <property type="protein sequence ID" value="ORC34292.1"/>
    <property type="molecule type" value="Genomic_DNA"/>
</dbReference>
<dbReference type="PROSITE" id="PS01348">
    <property type="entry name" value="MRAY_2"/>
    <property type="match status" value="1"/>
</dbReference>
<keyword evidence="11 13" id="KW-0131">Cell cycle</keyword>
<feature type="transmembrane region" description="Helical" evidence="13">
    <location>
        <begin position="27"/>
        <end position="48"/>
    </location>
</feature>
<evidence type="ECO:0000256" key="10">
    <source>
        <dbReference type="ARBA" id="ARBA00023136"/>
    </source>
</evidence>
<evidence type="ECO:0000256" key="11">
    <source>
        <dbReference type="ARBA" id="ARBA00023306"/>
    </source>
</evidence>
<dbReference type="OrthoDB" id="9805475at2"/>
<evidence type="ECO:0000256" key="9">
    <source>
        <dbReference type="ARBA" id="ARBA00022989"/>
    </source>
</evidence>
<evidence type="ECO:0000256" key="8">
    <source>
        <dbReference type="ARBA" id="ARBA00022984"/>
    </source>
</evidence>
<comment type="catalytic activity">
    <reaction evidence="13">
        <text>UDP-N-acetyl-alpha-D-muramoyl-L-alanyl-gamma-D-glutamyl-meso-2,6-diaminopimeloyl-D-alanyl-D-alanine + di-trans,octa-cis-undecaprenyl phosphate = di-trans,octa-cis-undecaprenyl diphospho-N-acetyl-alpha-D-muramoyl-L-alanyl-D-glutamyl-meso-2,6-diaminopimeloyl-D-alanyl-D-alanine + UMP</text>
        <dbReference type="Rhea" id="RHEA:28386"/>
        <dbReference type="ChEBI" id="CHEBI:57865"/>
        <dbReference type="ChEBI" id="CHEBI:60392"/>
        <dbReference type="ChEBI" id="CHEBI:61386"/>
        <dbReference type="ChEBI" id="CHEBI:61387"/>
        <dbReference type="EC" id="2.7.8.13"/>
    </reaction>
</comment>
<keyword evidence="13 15" id="KW-0460">Magnesium</keyword>
<keyword evidence="17" id="KW-1185">Reference proteome</keyword>
<dbReference type="GO" id="GO:0005886">
    <property type="term" value="C:plasma membrane"/>
    <property type="evidence" value="ECO:0007669"/>
    <property type="project" value="UniProtKB-SubCell"/>
</dbReference>
<dbReference type="GO" id="GO:0051992">
    <property type="term" value="F:UDP-N-acetylmuramoyl-L-alanyl-D-glutamyl-meso-2,6-diaminopimelyl-D-alanyl-D-alanine:undecaprenyl-phosphate transferase activity"/>
    <property type="evidence" value="ECO:0007669"/>
    <property type="project" value="RHEA"/>
</dbReference>
<feature type="transmembrane region" description="Helical" evidence="13">
    <location>
        <begin position="69"/>
        <end position="90"/>
    </location>
</feature>
<sequence length="359" mass="39610">MLKELLLPLVKFETAFNIFQYITFRGAYAAVTALFVSFILGPSMISFLRRLKFRQSIRNDGPESHLVKSGTPTMGGLLILVSILVSVLLWQDLHNMYTWIALAALMGFAFIGFLDDYLKILRGSSAGLSVSSKLLGQVLIAGGVVIYLYMNRTEYTTLLYIPFFKHPVVDLGLLYIPFSVLLLVFTSNAVNLTDGLDGLAIGLVILVGLAFTLLTYLTGRADYAEYLLVPYIREGGELAIPCLALVGASVGFLWYNAHPAEVFMGDTGSLALGGVLGVIALMIKKEVLLIIVGGVFVLEAMSVIIQVVSYKFRKKRVFKMAPLHHHFELKGWDESKVVIRFWILGGLFAILSLSTLKLQ</sequence>
<dbReference type="Pfam" id="PF00953">
    <property type="entry name" value="Glycos_transf_4"/>
    <property type="match status" value="1"/>
</dbReference>
<dbReference type="PANTHER" id="PTHR22926:SF5">
    <property type="entry name" value="PHOSPHO-N-ACETYLMURAMOYL-PENTAPEPTIDE-TRANSFERASE HOMOLOG"/>
    <property type="match status" value="1"/>
</dbReference>
<keyword evidence="3" id="KW-0997">Cell inner membrane</keyword>
<proteinExistence type="inferred from homology"/>